<dbReference type="EC" id="2.7.8.26" evidence="5 19"/>
<feature type="transmembrane region" description="Helical" evidence="19">
    <location>
        <begin position="231"/>
        <end position="255"/>
    </location>
</feature>
<name>A0ABU9ACJ7_PSEA5</name>
<comment type="cofactor">
    <cofactor evidence="1 19">
        <name>Mg(2+)</name>
        <dbReference type="ChEBI" id="CHEBI:18420"/>
    </cofactor>
</comment>
<evidence type="ECO:0000256" key="2">
    <source>
        <dbReference type="ARBA" id="ARBA00004651"/>
    </source>
</evidence>
<evidence type="ECO:0000256" key="5">
    <source>
        <dbReference type="ARBA" id="ARBA00013200"/>
    </source>
</evidence>
<evidence type="ECO:0000256" key="19">
    <source>
        <dbReference type="HAMAP-Rule" id="MF_00719"/>
    </source>
</evidence>
<dbReference type="PANTHER" id="PTHR34148">
    <property type="entry name" value="ADENOSYLCOBINAMIDE-GDP RIBAZOLETRANSFERASE"/>
    <property type="match status" value="1"/>
</dbReference>
<dbReference type="HAMAP" id="MF_00719">
    <property type="entry name" value="CobS"/>
    <property type="match status" value="1"/>
</dbReference>
<feature type="transmembrane region" description="Helical" evidence="19">
    <location>
        <begin position="48"/>
        <end position="79"/>
    </location>
</feature>
<keyword evidence="9 19" id="KW-0808">Transferase</keyword>
<evidence type="ECO:0000256" key="13">
    <source>
        <dbReference type="ARBA" id="ARBA00023136"/>
    </source>
</evidence>
<evidence type="ECO:0000256" key="8">
    <source>
        <dbReference type="ARBA" id="ARBA00022573"/>
    </source>
</evidence>
<evidence type="ECO:0000256" key="15">
    <source>
        <dbReference type="ARBA" id="ARBA00032605"/>
    </source>
</evidence>
<dbReference type="EMBL" id="JBBPIX010000002">
    <property type="protein sequence ID" value="MEK6463454.1"/>
    <property type="molecule type" value="Genomic_DNA"/>
</dbReference>
<comment type="caution">
    <text evidence="20">The sequence shown here is derived from an EMBL/GenBank/DDBJ whole genome shotgun (WGS) entry which is preliminary data.</text>
</comment>
<evidence type="ECO:0000256" key="9">
    <source>
        <dbReference type="ARBA" id="ARBA00022679"/>
    </source>
</evidence>
<keyword evidence="7 19" id="KW-1003">Cell membrane</keyword>
<evidence type="ECO:0000256" key="16">
    <source>
        <dbReference type="ARBA" id="ARBA00032853"/>
    </source>
</evidence>
<evidence type="ECO:0000256" key="12">
    <source>
        <dbReference type="ARBA" id="ARBA00022989"/>
    </source>
</evidence>
<organism evidence="20 21">
    <name type="scientific">Pseudonocardia alni subsp. carboxydivorans</name>
    <dbReference type="NCBI Taxonomy" id="415010"/>
    <lineage>
        <taxon>Bacteria</taxon>
        <taxon>Bacillati</taxon>
        <taxon>Actinomycetota</taxon>
        <taxon>Actinomycetes</taxon>
        <taxon>Pseudonocardiales</taxon>
        <taxon>Pseudonocardiaceae</taxon>
        <taxon>Pseudonocardia</taxon>
    </lineage>
</organism>
<evidence type="ECO:0000256" key="6">
    <source>
        <dbReference type="ARBA" id="ARBA00015850"/>
    </source>
</evidence>
<feature type="transmembrane region" description="Helical" evidence="19">
    <location>
        <begin position="267"/>
        <end position="289"/>
    </location>
</feature>
<keyword evidence="13 19" id="KW-0472">Membrane</keyword>
<feature type="transmembrane region" description="Helical" evidence="19">
    <location>
        <begin position="147"/>
        <end position="168"/>
    </location>
</feature>
<evidence type="ECO:0000256" key="10">
    <source>
        <dbReference type="ARBA" id="ARBA00022692"/>
    </source>
</evidence>
<dbReference type="RefSeq" id="WP_346864562.1">
    <property type="nucleotide sequence ID" value="NZ_JBBPIX010000002.1"/>
</dbReference>
<comment type="catalytic activity">
    <reaction evidence="17 19">
        <text>alpha-ribazole + adenosylcob(III)inamide-GDP = adenosylcob(III)alamin + GMP + H(+)</text>
        <dbReference type="Rhea" id="RHEA:16049"/>
        <dbReference type="ChEBI" id="CHEBI:10329"/>
        <dbReference type="ChEBI" id="CHEBI:15378"/>
        <dbReference type="ChEBI" id="CHEBI:18408"/>
        <dbReference type="ChEBI" id="CHEBI:58115"/>
        <dbReference type="ChEBI" id="CHEBI:60487"/>
        <dbReference type="EC" id="2.7.8.26"/>
    </reaction>
</comment>
<evidence type="ECO:0000256" key="4">
    <source>
        <dbReference type="ARBA" id="ARBA00010561"/>
    </source>
</evidence>
<evidence type="ECO:0000256" key="14">
    <source>
        <dbReference type="ARBA" id="ARBA00025228"/>
    </source>
</evidence>
<evidence type="ECO:0000313" key="20">
    <source>
        <dbReference type="EMBL" id="MEK6463454.1"/>
    </source>
</evidence>
<gene>
    <name evidence="19" type="primary">cobS</name>
    <name evidence="20" type="ORF">WG925_06850</name>
</gene>
<keyword evidence="11 19" id="KW-0460">Magnesium</keyword>
<evidence type="ECO:0000256" key="3">
    <source>
        <dbReference type="ARBA" id="ARBA00004663"/>
    </source>
</evidence>
<keyword evidence="8 19" id="KW-0169">Cobalamin biosynthesis</keyword>
<sequence>MSGPRPGPLAGLALAVSWLTVVPARVRTSDDGALPDGVAAAALRWAPLVGAGLGVAGGALLTGLVAAGVSPLVAGLLTVGAGALATRGMHVDGIADTADGLGSYGPPERALRIMADGGTGPFAVVTLLVVLGARAAALAQLASAPPAVVLVVCALAAAAGRAGFCWVARRGTPAARPGGLGATVAGSQPVWVAPLWWTGLAAAAAAALVVTVEPQQDTAVLAAGTAGAGTLGAAGVVLAVAGAVLLAAVLVVGLARHTRRRVGGMSGDVLGAACELGGTAVLVVLAAALTG</sequence>
<reference evidence="20 21" key="1">
    <citation type="submission" date="2024-03" db="EMBL/GenBank/DDBJ databases">
        <title>Draft genome sequence of Pseudonocardia carboxydivorans JCM 14827.</title>
        <authorList>
            <person name="Duangmal K."/>
        </authorList>
    </citation>
    <scope>NUCLEOTIDE SEQUENCE [LARGE SCALE GENOMIC DNA]</scope>
    <source>
        <strain evidence="20 21">JCM 14827</strain>
    </source>
</reference>
<dbReference type="Proteomes" id="UP001367513">
    <property type="component" value="Unassembled WGS sequence"/>
</dbReference>
<accession>A0ABU9ACJ7</accession>
<evidence type="ECO:0000313" key="21">
    <source>
        <dbReference type="Proteomes" id="UP001367513"/>
    </source>
</evidence>
<comment type="function">
    <text evidence="14 19">Joins adenosylcobinamide-GDP and alpha-ribazole to generate adenosylcobalamin (Ado-cobalamin). Also synthesizes adenosylcobalamin 5'-phosphate from adenosylcobinamide-GDP and alpha-ribazole 5'-phosphate.</text>
</comment>
<keyword evidence="12 19" id="KW-1133">Transmembrane helix</keyword>
<feature type="transmembrane region" description="Helical" evidence="19">
    <location>
        <begin position="122"/>
        <end position="141"/>
    </location>
</feature>
<keyword evidence="21" id="KW-1185">Reference proteome</keyword>
<evidence type="ECO:0000256" key="17">
    <source>
        <dbReference type="ARBA" id="ARBA00048623"/>
    </source>
</evidence>
<comment type="similarity">
    <text evidence="4 19">Belongs to the CobS family.</text>
</comment>
<dbReference type="InterPro" id="IPR003805">
    <property type="entry name" value="CobS"/>
</dbReference>
<evidence type="ECO:0000256" key="11">
    <source>
        <dbReference type="ARBA" id="ARBA00022842"/>
    </source>
</evidence>
<comment type="catalytic activity">
    <reaction evidence="18 19">
        <text>alpha-ribazole 5'-phosphate + adenosylcob(III)inamide-GDP = adenosylcob(III)alamin 5'-phosphate + GMP + H(+)</text>
        <dbReference type="Rhea" id="RHEA:23560"/>
        <dbReference type="ChEBI" id="CHEBI:15378"/>
        <dbReference type="ChEBI" id="CHEBI:57918"/>
        <dbReference type="ChEBI" id="CHEBI:58115"/>
        <dbReference type="ChEBI" id="CHEBI:60487"/>
        <dbReference type="ChEBI" id="CHEBI:60493"/>
        <dbReference type="EC" id="2.7.8.26"/>
    </reaction>
</comment>
<dbReference type="GO" id="GO:0051073">
    <property type="term" value="F:adenosylcobinamide-GDP ribazoletransferase activity"/>
    <property type="evidence" value="ECO:0007669"/>
    <property type="project" value="UniProtKB-EC"/>
</dbReference>
<proteinExistence type="inferred from homology"/>
<comment type="subcellular location">
    <subcellularLocation>
        <location evidence="2 19">Cell membrane</location>
        <topology evidence="2 19">Multi-pass membrane protein</topology>
    </subcellularLocation>
</comment>
<evidence type="ECO:0000256" key="1">
    <source>
        <dbReference type="ARBA" id="ARBA00001946"/>
    </source>
</evidence>
<evidence type="ECO:0000256" key="7">
    <source>
        <dbReference type="ARBA" id="ARBA00022475"/>
    </source>
</evidence>
<comment type="pathway">
    <text evidence="3 19">Cofactor biosynthesis; adenosylcobalamin biosynthesis; adenosylcobalamin from cob(II)yrinate a,c-diamide: step 7/7.</text>
</comment>
<keyword evidence="10 19" id="KW-0812">Transmembrane</keyword>
<feature type="transmembrane region" description="Helical" evidence="19">
    <location>
        <begin position="189"/>
        <end position="211"/>
    </location>
</feature>
<evidence type="ECO:0000256" key="18">
    <source>
        <dbReference type="ARBA" id="ARBA00049504"/>
    </source>
</evidence>
<dbReference type="PANTHER" id="PTHR34148:SF1">
    <property type="entry name" value="ADENOSYLCOBINAMIDE-GDP RIBAZOLETRANSFERASE"/>
    <property type="match status" value="1"/>
</dbReference>
<dbReference type="Pfam" id="PF02654">
    <property type="entry name" value="CobS"/>
    <property type="match status" value="1"/>
</dbReference>
<protein>
    <recommendedName>
        <fullName evidence="6 19">Adenosylcobinamide-GDP ribazoletransferase</fullName>
        <ecNumber evidence="5 19">2.7.8.26</ecNumber>
    </recommendedName>
    <alternativeName>
        <fullName evidence="16 19">Cobalamin synthase</fullName>
    </alternativeName>
    <alternativeName>
        <fullName evidence="15 19">Cobalamin-5'-phosphate synthase</fullName>
    </alternativeName>
</protein>